<dbReference type="Pfam" id="PF13041">
    <property type="entry name" value="PPR_2"/>
    <property type="match status" value="3"/>
</dbReference>
<reference evidence="3 4" key="1">
    <citation type="journal article" date="2021" name="Hortic Res">
        <title>Chromosome-scale assembly of the Dendrobium chrysotoxum genome enhances the understanding of orchid evolution.</title>
        <authorList>
            <person name="Zhang Y."/>
            <person name="Zhang G.Q."/>
            <person name="Zhang D."/>
            <person name="Liu X.D."/>
            <person name="Xu X.Y."/>
            <person name="Sun W.H."/>
            <person name="Yu X."/>
            <person name="Zhu X."/>
            <person name="Wang Z.W."/>
            <person name="Zhao X."/>
            <person name="Zhong W.Y."/>
            <person name="Chen H."/>
            <person name="Yin W.L."/>
            <person name="Huang T."/>
            <person name="Niu S.C."/>
            <person name="Liu Z.J."/>
        </authorList>
    </citation>
    <scope>NUCLEOTIDE SEQUENCE [LARGE SCALE GENOMIC DNA]</scope>
    <source>
        <strain evidence="3">Lindl</strain>
    </source>
</reference>
<protein>
    <recommendedName>
        <fullName evidence="5">Pentatricopeptide repeat-containing protein</fullName>
    </recommendedName>
</protein>
<dbReference type="Proteomes" id="UP000775213">
    <property type="component" value="Unassembled WGS sequence"/>
</dbReference>
<dbReference type="Gene3D" id="1.25.40.10">
    <property type="entry name" value="Tetratricopeptide repeat domain"/>
    <property type="match status" value="5"/>
</dbReference>
<proteinExistence type="predicted"/>
<feature type="repeat" description="PPR" evidence="2">
    <location>
        <begin position="160"/>
        <end position="194"/>
    </location>
</feature>
<comment type="caution">
    <text evidence="3">The sequence shown here is derived from an EMBL/GenBank/DDBJ whole genome shotgun (WGS) entry which is preliminary data.</text>
</comment>
<keyword evidence="4" id="KW-1185">Reference proteome</keyword>
<organism evidence="3 4">
    <name type="scientific">Dendrobium chrysotoxum</name>
    <name type="common">Orchid</name>
    <dbReference type="NCBI Taxonomy" id="161865"/>
    <lineage>
        <taxon>Eukaryota</taxon>
        <taxon>Viridiplantae</taxon>
        <taxon>Streptophyta</taxon>
        <taxon>Embryophyta</taxon>
        <taxon>Tracheophyta</taxon>
        <taxon>Spermatophyta</taxon>
        <taxon>Magnoliopsida</taxon>
        <taxon>Liliopsida</taxon>
        <taxon>Asparagales</taxon>
        <taxon>Orchidaceae</taxon>
        <taxon>Epidendroideae</taxon>
        <taxon>Malaxideae</taxon>
        <taxon>Dendrobiinae</taxon>
        <taxon>Dendrobium</taxon>
    </lineage>
</organism>
<evidence type="ECO:0000313" key="4">
    <source>
        <dbReference type="Proteomes" id="UP000775213"/>
    </source>
</evidence>
<sequence>MQGLLDVSSRSSLYVSIARRDLCFCKVLVFASSACLPTVFRNFEANHCMYCTSLPLIGKENKPIKSTSDHEVLDQFARIHDFVLGPEEHECAHKIRCTILNLQSRNVNVVMQALQSNHNCHQMQLTTNTVDSLLQNFGDDWQSAMGFFQWAGSRPGYKHTTYAYNKIVDLLGKMKQIDHMWDLVEKMRIEGLITLETVAKIMRRLVGAGRWKDAVSFFDDLGRIGLAKDTETMNFLLDTLCKERKVEVAREVFMELKAHIPADAYTFNIFVHGWCIARRIEEAIWTIQEMRGYGFQPSVITYSTILMAHCKQSKFCKVYEVLDEMVADDCPPNVVTYTIIINSLARTQDVQEVLDVVNRMKSSGCKPDTRFYNTLINILGKAGRLDDAFRIFEIEMGMNGVNPDISTYNIMISIFCQHDQEQNALHVLKEMEYSPCKPVLQTYNPLLKLCLRMGKIDDQLNSLLSDITTKHHLSFDLDTYTLLIHGLCGTGHVEWAYFLFNEMLGQEIVPRIRTCRLLMDLAIQKNMDVAVERIKRVAYAITKEQFGYYGTCIASELERLRKCGPKKEERLKGSRHLIILWQTHAWFHHKVLHHNFIKIHYVIEDFNFKMKTPLII</sequence>
<evidence type="ECO:0000313" key="3">
    <source>
        <dbReference type="EMBL" id="KAH0467203.1"/>
    </source>
</evidence>
<evidence type="ECO:0008006" key="5">
    <source>
        <dbReference type="Google" id="ProtNLM"/>
    </source>
</evidence>
<feature type="repeat" description="PPR" evidence="2">
    <location>
        <begin position="476"/>
        <end position="510"/>
    </location>
</feature>
<dbReference type="PROSITE" id="PS51375">
    <property type="entry name" value="PPR"/>
    <property type="match status" value="8"/>
</dbReference>
<dbReference type="PANTHER" id="PTHR47932">
    <property type="entry name" value="ATPASE EXPRESSION PROTEIN 3"/>
    <property type="match status" value="1"/>
</dbReference>
<dbReference type="InterPro" id="IPR002885">
    <property type="entry name" value="PPR_rpt"/>
</dbReference>
<keyword evidence="1" id="KW-0677">Repeat</keyword>
<feature type="repeat" description="PPR" evidence="2">
    <location>
        <begin position="229"/>
        <end position="259"/>
    </location>
</feature>
<dbReference type="AlphaFoldDB" id="A0AAV7HGQ6"/>
<dbReference type="Pfam" id="PF12854">
    <property type="entry name" value="PPR_1"/>
    <property type="match status" value="1"/>
</dbReference>
<name>A0AAV7HGQ6_DENCH</name>
<feature type="repeat" description="PPR" evidence="2">
    <location>
        <begin position="404"/>
        <end position="438"/>
    </location>
</feature>
<evidence type="ECO:0000256" key="2">
    <source>
        <dbReference type="PROSITE-ProRule" id="PRU00708"/>
    </source>
</evidence>
<dbReference type="InterPro" id="IPR011990">
    <property type="entry name" value="TPR-like_helical_dom_sf"/>
</dbReference>
<feature type="repeat" description="PPR" evidence="2">
    <location>
        <begin position="368"/>
        <end position="403"/>
    </location>
</feature>
<feature type="repeat" description="PPR" evidence="2">
    <location>
        <begin position="298"/>
        <end position="332"/>
    </location>
</feature>
<gene>
    <name evidence="3" type="ORF">IEQ34_004441</name>
</gene>
<evidence type="ECO:0000256" key="1">
    <source>
        <dbReference type="ARBA" id="ARBA00022737"/>
    </source>
</evidence>
<dbReference type="PANTHER" id="PTHR47932:SF44">
    <property type="entry name" value="MIOREX COMPLEX COMPONENT 1"/>
    <property type="match status" value="1"/>
</dbReference>
<feature type="repeat" description="PPR" evidence="2">
    <location>
        <begin position="333"/>
        <end position="367"/>
    </location>
</feature>
<dbReference type="NCBIfam" id="TIGR00756">
    <property type="entry name" value="PPR"/>
    <property type="match status" value="7"/>
</dbReference>
<dbReference type="EMBL" id="JAGFBR010000005">
    <property type="protein sequence ID" value="KAH0467203.1"/>
    <property type="molecule type" value="Genomic_DNA"/>
</dbReference>
<feature type="repeat" description="PPR" evidence="2">
    <location>
        <begin position="263"/>
        <end position="297"/>
    </location>
</feature>
<dbReference type="Pfam" id="PF01535">
    <property type="entry name" value="PPR"/>
    <property type="match status" value="1"/>
</dbReference>
<accession>A0AAV7HGQ6</accession>